<keyword evidence="2" id="KW-1133">Transmembrane helix</keyword>
<evidence type="ECO:0000259" key="3">
    <source>
        <dbReference type="Pfam" id="PF02514"/>
    </source>
</evidence>
<dbReference type="Proteomes" id="UP000005223">
    <property type="component" value="Chromosome"/>
</dbReference>
<organism evidence="4 5">
    <name type="scientific">Methanothermobacter thermautotrophicus (strain ATCC 29096 / DSM 1053 / JCM 10044 / NBRC 100330 / Delta H)</name>
    <name type="common">Methanobacterium thermoautotrophicum</name>
    <dbReference type="NCBI Taxonomy" id="187420"/>
    <lineage>
        <taxon>Archaea</taxon>
        <taxon>Methanobacteriati</taxon>
        <taxon>Methanobacteriota</taxon>
        <taxon>Methanomada group</taxon>
        <taxon>Methanobacteria</taxon>
        <taxon>Methanobacteriales</taxon>
        <taxon>Methanobacteriaceae</taxon>
        <taxon>Methanothermobacter</taxon>
    </lineage>
</organism>
<keyword evidence="5" id="KW-1185">Reference proteome</keyword>
<feature type="domain" description="CobN/magnesium chelatase" evidence="3">
    <location>
        <begin position="749"/>
        <end position="1547"/>
    </location>
</feature>
<evidence type="ECO:0000256" key="2">
    <source>
        <dbReference type="SAM" id="Phobius"/>
    </source>
</evidence>
<dbReference type="PATRIC" id="fig|187420.15.peg.654"/>
<keyword evidence="2" id="KW-0472">Membrane</keyword>
<accession>O26769</accession>
<evidence type="ECO:0000313" key="4">
    <source>
        <dbReference type="EMBL" id="AAB85178.1"/>
    </source>
</evidence>
<protein>
    <submittedName>
        <fullName evidence="4">Magnesium chelatase subunit</fullName>
    </submittedName>
</protein>
<dbReference type="PaxDb" id="187420-MTH_673"/>
<feature type="transmembrane region" description="Helical" evidence="2">
    <location>
        <begin position="1682"/>
        <end position="1703"/>
    </location>
</feature>
<dbReference type="HOGENOM" id="CLU_002017_3_0_2"/>
<name>O26769_METTH</name>
<proteinExistence type="predicted"/>
<dbReference type="InterPro" id="IPR003672">
    <property type="entry name" value="CobN/Mg_chltase"/>
</dbReference>
<feature type="compositionally biased region" description="Polar residues" evidence="1">
    <location>
        <begin position="1646"/>
        <end position="1663"/>
    </location>
</feature>
<dbReference type="EnsemblBacteria" id="AAB85178">
    <property type="protein sequence ID" value="AAB85178"/>
    <property type="gene ID" value="MTH_673"/>
</dbReference>
<dbReference type="KEGG" id="mth:MTH_673"/>
<dbReference type="Pfam" id="PF02514">
    <property type="entry name" value="CobN-Mg_chel"/>
    <property type="match status" value="2"/>
</dbReference>
<dbReference type="EMBL" id="AE000666">
    <property type="protein sequence ID" value="AAB85178.1"/>
    <property type="molecule type" value="Genomic_DNA"/>
</dbReference>
<evidence type="ECO:0000256" key="1">
    <source>
        <dbReference type="SAM" id="MobiDB-lite"/>
    </source>
</evidence>
<dbReference type="CDD" id="cd10150">
    <property type="entry name" value="CobN_like"/>
    <property type="match status" value="1"/>
</dbReference>
<reference evidence="4 5" key="1">
    <citation type="journal article" date="1997" name="J. Bacteriol.">
        <title>Complete genome sequence of Methanobacterium thermoautotrophicum deltaH: functional analysis and comparative genomics.</title>
        <authorList>
            <person name="Smith D.R."/>
            <person name="Doucette-Stamm L.A."/>
            <person name="Deloughery C."/>
            <person name="Lee H.-M."/>
            <person name="Dubois J."/>
            <person name="Aldredge T."/>
            <person name="Bashirzadeh R."/>
            <person name="Blakely D."/>
            <person name="Cook R."/>
            <person name="Gilbert K."/>
            <person name="Harrison D."/>
            <person name="Hoang L."/>
            <person name="Keagle P."/>
            <person name="Lumm W."/>
            <person name="Pothier B."/>
            <person name="Qiu D."/>
            <person name="Spadafora R."/>
            <person name="Vicare R."/>
            <person name="Wang Y."/>
            <person name="Wierzbowski J."/>
            <person name="Gibson R."/>
            <person name="Jiwani N."/>
            <person name="Caruso A."/>
            <person name="Bush D."/>
            <person name="Safer H."/>
            <person name="Patwell D."/>
            <person name="Prabhakar S."/>
            <person name="McDougall S."/>
            <person name="Shimer G."/>
            <person name="Goyal A."/>
            <person name="Pietrovski S."/>
            <person name="Church G.M."/>
            <person name="Daniels C.J."/>
            <person name="Mao J.-i."/>
            <person name="Rice P."/>
            <person name="Nolling J."/>
            <person name="Reeve J.N."/>
        </authorList>
    </citation>
    <scope>NUCLEOTIDE SEQUENCE [LARGE SCALE GENOMIC DNA]</scope>
    <source>
        <strain evidence="5">ATCC 29096 / DSM 1053 / JCM 10044 / NBRC 100330 / Delta H</strain>
    </source>
</reference>
<dbReference type="PANTHER" id="PTHR44119:SF4">
    <property type="entry name" value="AEROBIC COBALTOCHELATASE SUBUNIT COBN"/>
    <property type="match status" value="1"/>
</dbReference>
<keyword evidence="2" id="KW-0812">Transmembrane</keyword>
<dbReference type="STRING" id="187420.MTH_673"/>
<dbReference type="InParanoid" id="O26769"/>
<evidence type="ECO:0000313" key="5">
    <source>
        <dbReference type="Proteomes" id="UP000005223"/>
    </source>
</evidence>
<sequence length="1708" mass="187988">MDIEKFKGGEKIMRKHLITVTAVLLMLMFCQSVAAADNSTEDNSTTVLVIGSSTATKSYNEVAYTVMNLTNRDAKRVNFQIRSTTQIGNMTGDEILSLINSSSIIIAEWGTQLAGNGSFEAVIRAHPSILENKLFFAFESGPTLVKLSRINNTEVFTGVNDSDIGTYDRPGTLIGACHDGDLTSLIAYKQKYPGNTALHQWIDCALYYAAAGKTNLENQFKLALKMYYNMRGIPWNSSWEPATVEPASPLSSEFLYRDGQRFTKEDYFTRYPLDPAKPTVAVLSYVGSTGEVTYADAMQQIIDALVSRGLNVIPVIGTWSNYVILNQTGMQNIIQTLCMPNQTYNITAIRGIGNYTDLTSILGVTSVSSANVYEVQILDNGNLIRSLKISTVQPVNVYSALVKFLTDASNVVQYEANPEKYPVKANVIIDMLTFITGSTTSGASVTKFFDRSNIPVLRAMITSSTYRTIGQWIVSEEGFSWMSVYWQCAQPEMQGQIEPLAIGVGEIGSDPETGAQWDITVTIPERIEKLVSRAFNWIRLQTMANSDKKVAIVYYNYPPGKQNIGASYLNVPESIIEILKRMKAEGYSVGEIPQDADALVEMMIKNGINVANWAPGELEKLANSSNAILWPYEDYLAWFNTLDPVARKEMVEGPVGYIEELTRVAVQCINEGDCRVRDEMLKTLNRWTQEMISNANTHPQIAGTAIDLINKMSAALTAVIWNTSNTTAWDLFYIYKNQFMALNVSGMTGWGEPPGNVMVVTRNGRKYVVIPGLMFGNVFIGPEPQRGWEADAANLYHSTIVPPPHCYLAWYAWVNTVFGANAQIHVGRHATYEWTPRKQYALSSFDYPDICIGDTPSLYIYIMDGVGEGLQAKRRGLAVIIDHLTPPLTRTKLYGDLQELAGLVSSYEATPTGNPMRDEYAKQIRETIIKLDLARDLGINATNMTDDDIDRVHDYLLSITSTLMPYGLDTFGLNWTDSEVALMVSGMLSPDSDVDPSLQRLISMMNGWNFSNLTFEQAEALNNATVEMIMELLRGTSIDTLLENITDPSLKATLHSKLELALQYASLLKDSPSSEMDALMEGLSGHYITPAKGGDPVKAPYALPTGRNFYAQDDNTLPTKVAWDLGKRLADMALAQLDTIPEKMAAVVWCVETARDDGAMVSFVLRMLGVQPKMDDKTWLGGGKLSYIVPTNLTELLSDLNNVRSSMGLSNLTSRPRIDVIVTTSGLFRDLFPNLLAKMDVAYRVALGASYSKILQAYPELKTQLDLALDPLLTGQFKQAKTMADLLKIIDKNDSLNVNYIAKHWVELVLAGYDGDTAITRIFAPPVGDYGAGVNHGVEEAWTWDNRSELADVYLRRMSHAYSNTRWGASMEGLFENLLKGVTVAYHSRSTNLYGVIDNDDYYDYYGGLSMAIEKVNGGVAPSLNVLYYANPSRPEVVSLQEFMRREMRTRYYNPEWIKSMMNEGYSGARTISNKFVAYLWGWQVTAPQLVDDYDWNEITDIYIKDKYNLGVNRWLSTGNRAYSMISITGTLLTAAHKGFWKADEATLRLVANTWASTVAEYGVACCDCSCGNLAMMEWAMQYVNPDLLARVKSKIYEATGAAAFAPSENPNQGGESGSTPGGQPHDGSSGTSGGSEGVSAASPGTQSSSQNVGAGSESSQGAGKSYEVTASGSSGSSDTGMPVYAILGVIALVALVGVGYFMGPGRK</sequence>
<dbReference type="PIR" id="F69189">
    <property type="entry name" value="F69189"/>
</dbReference>
<gene>
    <name evidence="4" type="ordered locus">MTH_673</name>
</gene>
<dbReference type="PANTHER" id="PTHR44119">
    <property type="entry name" value="MAGNESIUM-CHELATASE SUBUNIT CHLH, CHLOROPLASTIC"/>
    <property type="match status" value="1"/>
</dbReference>
<feature type="region of interest" description="Disordered" evidence="1">
    <location>
        <begin position="1605"/>
        <end position="1678"/>
    </location>
</feature>
<feature type="domain" description="CobN/magnesium chelatase" evidence="3">
    <location>
        <begin position="382"/>
        <end position="652"/>
    </location>
</feature>